<evidence type="ECO:0000256" key="2">
    <source>
        <dbReference type="ARBA" id="ARBA00022679"/>
    </source>
</evidence>
<dbReference type="PANTHER" id="PTHR43712:SF5">
    <property type="entry name" value="O-METHYLTRANSFERASE ASQN-RELATED"/>
    <property type="match status" value="1"/>
</dbReference>
<dbReference type="InterPro" id="IPR016461">
    <property type="entry name" value="COMT-like"/>
</dbReference>
<accession>A0A0D2BRN8</accession>
<dbReference type="CDD" id="cd02440">
    <property type="entry name" value="AdoMet_MTases"/>
    <property type="match status" value="1"/>
</dbReference>
<dbReference type="Pfam" id="PF00891">
    <property type="entry name" value="Methyltransf_2"/>
    <property type="match status" value="1"/>
</dbReference>
<dbReference type="InterPro" id="IPR036388">
    <property type="entry name" value="WH-like_DNA-bd_sf"/>
</dbReference>
<evidence type="ECO:0000256" key="4">
    <source>
        <dbReference type="ARBA" id="ARBA00038277"/>
    </source>
</evidence>
<dbReference type="GO" id="GO:0008171">
    <property type="term" value="F:O-methyltransferase activity"/>
    <property type="evidence" value="ECO:0007669"/>
    <property type="project" value="InterPro"/>
</dbReference>
<dbReference type="AlphaFoldDB" id="A0A0D2BRN8"/>
<evidence type="ECO:0000259" key="5">
    <source>
        <dbReference type="Pfam" id="PF00891"/>
    </source>
</evidence>
<evidence type="ECO:0000256" key="1">
    <source>
        <dbReference type="ARBA" id="ARBA00022603"/>
    </source>
</evidence>
<proteinExistence type="inferred from homology"/>
<evidence type="ECO:0000313" key="7">
    <source>
        <dbReference type="Proteomes" id="UP000054466"/>
    </source>
</evidence>
<reference evidence="6 7" key="1">
    <citation type="submission" date="2015-01" db="EMBL/GenBank/DDBJ databases">
        <title>The Genome Sequence of Cladophialophora immunda CBS83496.</title>
        <authorList>
            <consortium name="The Broad Institute Genomics Platform"/>
            <person name="Cuomo C."/>
            <person name="de Hoog S."/>
            <person name="Gorbushina A."/>
            <person name="Stielow B."/>
            <person name="Teixiera M."/>
            <person name="Abouelleil A."/>
            <person name="Chapman S.B."/>
            <person name="Priest M."/>
            <person name="Young S.K."/>
            <person name="Wortman J."/>
            <person name="Nusbaum C."/>
            <person name="Birren B."/>
        </authorList>
    </citation>
    <scope>NUCLEOTIDE SEQUENCE [LARGE SCALE GENOMIC DNA]</scope>
    <source>
        <strain evidence="6 7">CBS 83496</strain>
    </source>
</reference>
<dbReference type="Gene3D" id="3.40.50.150">
    <property type="entry name" value="Vaccinia Virus protein VP39"/>
    <property type="match status" value="1"/>
</dbReference>
<dbReference type="InterPro" id="IPR036390">
    <property type="entry name" value="WH_DNA-bd_sf"/>
</dbReference>
<name>A0A0D2BRN8_9EURO</name>
<dbReference type="EMBL" id="KN847225">
    <property type="protein sequence ID" value="KIW21743.1"/>
    <property type="molecule type" value="Genomic_DNA"/>
</dbReference>
<dbReference type="VEuPathDB" id="FungiDB:PV07_12828"/>
<keyword evidence="2" id="KW-0808">Transferase</keyword>
<dbReference type="Gene3D" id="1.10.10.10">
    <property type="entry name" value="Winged helix-like DNA-binding domain superfamily/Winged helix DNA-binding domain"/>
    <property type="match status" value="1"/>
</dbReference>
<organism evidence="6 7">
    <name type="scientific">Cladophialophora immunda</name>
    <dbReference type="NCBI Taxonomy" id="569365"/>
    <lineage>
        <taxon>Eukaryota</taxon>
        <taxon>Fungi</taxon>
        <taxon>Dikarya</taxon>
        <taxon>Ascomycota</taxon>
        <taxon>Pezizomycotina</taxon>
        <taxon>Eurotiomycetes</taxon>
        <taxon>Chaetothyriomycetidae</taxon>
        <taxon>Chaetothyriales</taxon>
        <taxon>Herpotrichiellaceae</taxon>
        <taxon>Cladophialophora</taxon>
    </lineage>
</organism>
<dbReference type="GeneID" id="27352022"/>
<dbReference type="RefSeq" id="XP_016241959.1">
    <property type="nucleotide sequence ID" value="XM_016400396.1"/>
</dbReference>
<dbReference type="InterPro" id="IPR001077">
    <property type="entry name" value="COMT_C"/>
</dbReference>
<dbReference type="InterPro" id="IPR029063">
    <property type="entry name" value="SAM-dependent_MTases_sf"/>
</dbReference>
<keyword evidence="1" id="KW-0489">Methyltransferase</keyword>
<dbReference type="GO" id="GO:0032259">
    <property type="term" value="P:methylation"/>
    <property type="evidence" value="ECO:0007669"/>
    <property type="project" value="UniProtKB-KW"/>
</dbReference>
<keyword evidence="7" id="KW-1185">Reference proteome</keyword>
<dbReference type="PANTHER" id="PTHR43712">
    <property type="entry name" value="PUTATIVE (AFU_ORTHOLOGUE AFUA_4G14580)-RELATED"/>
    <property type="match status" value="1"/>
</dbReference>
<dbReference type="SUPFAM" id="SSF53335">
    <property type="entry name" value="S-adenosyl-L-methionine-dependent methyltransferases"/>
    <property type="match status" value="1"/>
</dbReference>
<feature type="domain" description="O-methyltransferase C-terminal" evidence="5">
    <location>
        <begin position="179"/>
        <end position="390"/>
    </location>
</feature>
<dbReference type="SUPFAM" id="SSF46785">
    <property type="entry name" value="Winged helix' DNA-binding domain"/>
    <property type="match status" value="1"/>
</dbReference>
<protein>
    <recommendedName>
        <fullName evidence="5">O-methyltransferase C-terminal domain-containing protein</fullName>
    </recommendedName>
</protein>
<dbReference type="Proteomes" id="UP000054466">
    <property type="component" value="Unassembled WGS sequence"/>
</dbReference>
<dbReference type="PROSITE" id="PS51683">
    <property type="entry name" value="SAM_OMT_II"/>
    <property type="match status" value="1"/>
</dbReference>
<evidence type="ECO:0000256" key="3">
    <source>
        <dbReference type="ARBA" id="ARBA00022691"/>
    </source>
</evidence>
<keyword evidence="3" id="KW-0949">S-adenosyl-L-methionine</keyword>
<gene>
    <name evidence="6" type="ORF">PV07_12828</name>
</gene>
<sequence>MSSGQGEANITNLGCDVANLAARFGSQSAENNGSSYVKDRDNLIRTLKAMLVSVSGPSATLLEMIFVARVRLAIVRAFVQLDLAAKVPYDTPISITEIAASLEVDRSLMERLLRFSVCEGLFQEVPPGSDNISHNELSRSLRHLAPLLNLVLSPFNTLPDLKLVEALKSSLCGEGARTPAEVAFGQNPWEVIAHQPELASQADLQSAMSSLSRAFKEGREDETLALYPFGELRNLVLIDLAGGGGQFAIDLARRNPHIHVMVQDLASNQIRAENQIPDELLQRVVFRVQDIFAPQPDDINGPVVYFMRWVLHDWPDHQSQQILQQLLPGLRREGSRLLVAEYVLPDPRRRDSEGAITLQAESLIRAMDLTMYSLFNSKERSIADFELLLHRVDQGLDIKQVWSVDGSCMKILEVVLRAP</sequence>
<dbReference type="OrthoDB" id="1606438at2759"/>
<comment type="similarity">
    <text evidence="4">Belongs to the class I-like SAM-binding methyltransferase superfamily. Cation-independent O-methyltransferase family.</text>
</comment>
<evidence type="ECO:0000313" key="6">
    <source>
        <dbReference type="EMBL" id="KIW21743.1"/>
    </source>
</evidence>
<dbReference type="HOGENOM" id="CLU_005533_1_0_1"/>